<reference evidence="2 3" key="1">
    <citation type="journal article" date="2019" name="Nat. Microbiol.">
        <title>Mediterranean grassland soil C-N compound turnover is dependent on rainfall and depth, and is mediated by genomically divergent microorganisms.</title>
        <authorList>
            <person name="Diamond S."/>
            <person name="Andeer P.F."/>
            <person name="Li Z."/>
            <person name="Crits-Christoph A."/>
            <person name="Burstein D."/>
            <person name="Anantharaman K."/>
            <person name="Lane K.R."/>
            <person name="Thomas B.C."/>
            <person name="Pan C."/>
            <person name="Northen T.R."/>
            <person name="Banfield J.F."/>
        </authorList>
    </citation>
    <scope>NUCLEOTIDE SEQUENCE [LARGE SCALE GENOMIC DNA]</scope>
    <source>
        <strain evidence="2">NP_2</strain>
    </source>
</reference>
<protein>
    <recommendedName>
        <fullName evidence="1">Elongation factor SelB fourth winged-helix domain-containing protein</fullName>
    </recommendedName>
</protein>
<sequence length="127" mass="14217">AGARERILQTLLQGRFAPPGLDEITKRAGDGAAFERIFRALRDEGLVVEVAGGVFFHRDVLEDIKRIVAEEISRQGNITVAALRDRLGTSRKYALTVLEYFDSIKLTRRIGDTRVLINRPAPVKKET</sequence>
<dbReference type="EMBL" id="VBAJ01000284">
    <property type="protein sequence ID" value="TMJ03157.1"/>
    <property type="molecule type" value="Genomic_DNA"/>
</dbReference>
<dbReference type="GO" id="GO:0003746">
    <property type="term" value="F:translation elongation factor activity"/>
    <property type="evidence" value="ECO:0007669"/>
    <property type="project" value="InterPro"/>
</dbReference>
<dbReference type="Gene3D" id="1.10.10.10">
    <property type="entry name" value="Winged helix-like DNA-binding domain superfamily/Winged helix DNA-binding domain"/>
    <property type="match status" value="2"/>
</dbReference>
<feature type="non-terminal residue" evidence="2">
    <location>
        <position position="1"/>
    </location>
</feature>
<evidence type="ECO:0000313" key="3">
    <source>
        <dbReference type="Proteomes" id="UP000318661"/>
    </source>
</evidence>
<dbReference type="GO" id="GO:0005737">
    <property type="term" value="C:cytoplasm"/>
    <property type="evidence" value="ECO:0007669"/>
    <property type="project" value="InterPro"/>
</dbReference>
<dbReference type="GO" id="GO:0001514">
    <property type="term" value="P:selenocysteine incorporation"/>
    <property type="evidence" value="ECO:0007669"/>
    <property type="project" value="InterPro"/>
</dbReference>
<dbReference type="Pfam" id="PF09107">
    <property type="entry name" value="WHD_3rd_SelB"/>
    <property type="match status" value="1"/>
</dbReference>
<gene>
    <name evidence="2" type="ORF">E6G99_11650</name>
</gene>
<evidence type="ECO:0000259" key="1">
    <source>
        <dbReference type="Pfam" id="PF09107"/>
    </source>
</evidence>
<comment type="caution">
    <text evidence="2">The sequence shown here is derived from an EMBL/GenBank/DDBJ whole genome shotgun (WGS) entry which is preliminary data.</text>
</comment>
<dbReference type="InterPro" id="IPR036390">
    <property type="entry name" value="WH_DNA-bd_sf"/>
</dbReference>
<proteinExistence type="predicted"/>
<feature type="domain" description="Elongation factor SelB fourth winged-helix" evidence="1">
    <location>
        <begin position="72"/>
        <end position="116"/>
    </location>
</feature>
<accession>A0A537L5X8</accession>
<evidence type="ECO:0000313" key="2">
    <source>
        <dbReference type="EMBL" id="TMJ03157.1"/>
    </source>
</evidence>
<name>A0A537L5X8_9BACT</name>
<dbReference type="AlphaFoldDB" id="A0A537L5X8"/>
<dbReference type="SUPFAM" id="SSF46785">
    <property type="entry name" value="Winged helix' DNA-binding domain"/>
    <property type="match status" value="2"/>
</dbReference>
<dbReference type="Proteomes" id="UP000318661">
    <property type="component" value="Unassembled WGS sequence"/>
</dbReference>
<dbReference type="InterPro" id="IPR015191">
    <property type="entry name" value="SelB_WHD4"/>
</dbReference>
<dbReference type="GO" id="GO:0005525">
    <property type="term" value="F:GTP binding"/>
    <property type="evidence" value="ECO:0007669"/>
    <property type="project" value="InterPro"/>
</dbReference>
<organism evidence="2 3">
    <name type="scientific">Candidatus Segetimicrobium genomatis</name>
    <dbReference type="NCBI Taxonomy" id="2569760"/>
    <lineage>
        <taxon>Bacteria</taxon>
        <taxon>Bacillati</taxon>
        <taxon>Candidatus Sysuimicrobiota</taxon>
        <taxon>Candidatus Sysuimicrobiia</taxon>
        <taxon>Candidatus Sysuimicrobiales</taxon>
        <taxon>Candidatus Segetimicrobiaceae</taxon>
        <taxon>Candidatus Segetimicrobium</taxon>
    </lineage>
</organism>
<dbReference type="InterPro" id="IPR036388">
    <property type="entry name" value="WH-like_DNA-bd_sf"/>
</dbReference>
<dbReference type="GO" id="GO:0003723">
    <property type="term" value="F:RNA binding"/>
    <property type="evidence" value="ECO:0007669"/>
    <property type="project" value="InterPro"/>
</dbReference>